<gene>
    <name evidence="8" type="ORF">AURANDRAFT_10813</name>
</gene>
<evidence type="ECO:0000256" key="2">
    <source>
        <dbReference type="ARBA" id="ARBA00022475"/>
    </source>
</evidence>
<dbReference type="GO" id="GO:0005886">
    <property type="term" value="C:plasma membrane"/>
    <property type="evidence" value="ECO:0007669"/>
    <property type="project" value="UniProtKB-SubCell"/>
</dbReference>
<keyword evidence="9" id="KW-1185">Reference proteome</keyword>
<comment type="subcellular location">
    <subcellularLocation>
        <location evidence="1">Cell membrane</location>
        <topology evidence="1">Multi-pass membrane protein</topology>
    </subcellularLocation>
</comment>
<dbReference type="OMA" id="TWNMSIV"/>
<dbReference type="InParanoid" id="F0XXP7"/>
<dbReference type="Proteomes" id="UP000002729">
    <property type="component" value="Unassembled WGS sequence"/>
</dbReference>
<accession>F0XXP7</accession>
<reference evidence="8 9" key="1">
    <citation type="journal article" date="2011" name="Proc. Natl. Acad. Sci. U.S.A.">
        <title>Niche of harmful alga Aureococcus anophagefferens revealed through ecogenomics.</title>
        <authorList>
            <person name="Gobler C.J."/>
            <person name="Berry D.L."/>
            <person name="Dyhrman S.T."/>
            <person name="Wilhelm S.W."/>
            <person name="Salamov A."/>
            <person name="Lobanov A.V."/>
            <person name="Zhang Y."/>
            <person name="Collier J.L."/>
            <person name="Wurch L.L."/>
            <person name="Kustka A.B."/>
            <person name="Dill B.D."/>
            <person name="Shah M."/>
            <person name="VerBerkmoes N.C."/>
            <person name="Kuo A."/>
            <person name="Terry A."/>
            <person name="Pangilinan J."/>
            <person name="Lindquist E.A."/>
            <person name="Lucas S."/>
            <person name="Paulsen I.T."/>
            <person name="Hattenrath-Lehmann T.K."/>
            <person name="Talmage S.C."/>
            <person name="Walker E.A."/>
            <person name="Koch F."/>
            <person name="Burson A.M."/>
            <person name="Marcoval M.A."/>
            <person name="Tang Y.Z."/>
            <person name="Lecleir G.R."/>
            <person name="Coyne K.J."/>
            <person name="Berg G.M."/>
            <person name="Bertrand E.M."/>
            <person name="Saito M.A."/>
            <person name="Gladyshev V.N."/>
            <person name="Grigoriev I.V."/>
        </authorList>
    </citation>
    <scope>NUCLEOTIDE SEQUENCE [LARGE SCALE GENOMIC DNA]</scope>
    <source>
        <strain evidence="9">CCMP 1984</strain>
    </source>
</reference>
<feature type="transmembrane region" description="Helical" evidence="6">
    <location>
        <begin position="356"/>
        <end position="384"/>
    </location>
</feature>
<evidence type="ECO:0000259" key="7">
    <source>
        <dbReference type="Pfam" id="PF03553"/>
    </source>
</evidence>
<dbReference type="Pfam" id="PF03553">
    <property type="entry name" value="Na_H_antiporter"/>
    <property type="match status" value="1"/>
</dbReference>
<feature type="transmembrane region" description="Helical" evidence="6">
    <location>
        <begin position="431"/>
        <end position="451"/>
    </location>
</feature>
<name>F0XXP7_AURAN</name>
<protein>
    <recommendedName>
        <fullName evidence="7">Na+/H+ antiporter NhaC-like C-terminal domain-containing protein</fullName>
    </recommendedName>
</protein>
<dbReference type="eggNOG" id="ENOG502QWQB">
    <property type="taxonomic scope" value="Eukaryota"/>
</dbReference>
<evidence type="ECO:0000256" key="6">
    <source>
        <dbReference type="SAM" id="Phobius"/>
    </source>
</evidence>
<organism evidence="9">
    <name type="scientific">Aureococcus anophagefferens</name>
    <name type="common">Harmful bloom alga</name>
    <dbReference type="NCBI Taxonomy" id="44056"/>
    <lineage>
        <taxon>Eukaryota</taxon>
        <taxon>Sar</taxon>
        <taxon>Stramenopiles</taxon>
        <taxon>Ochrophyta</taxon>
        <taxon>Pelagophyceae</taxon>
        <taxon>Pelagomonadales</taxon>
        <taxon>Pelagomonadaceae</taxon>
        <taxon>Aureococcus</taxon>
    </lineage>
</organism>
<evidence type="ECO:0000256" key="1">
    <source>
        <dbReference type="ARBA" id="ARBA00004651"/>
    </source>
</evidence>
<feature type="transmembrane region" description="Helical" evidence="6">
    <location>
        <begin position="263"/>
        <end position="283"/>
    </location>
</feature>
<sequence length="490" mass="49003">VGVGGPLSLLPPVATLAVALGTKQVAVALLVGIWSGCLLLHSRNPAVALLRAVDMHVLDAVVDKEHATVILFNLLLGGTIGVVQKGGGAQGLARSLKRFAKDAKSCLATACGLAGLIFFDDYASILIVGNSFRPLVPALRVCREKFAALLHFVAVSVSASSPVSSWIGQQVGMVSAATAAVPPGAIPSAFVLTVRTLPYRLFPLALLAFVAANVASDRDFGPMRDAVARNEAAPAPGAAAAPDGGAAPDAGALEPAPGTPLRALNALVPFGTIVAATLGGMVLDGRAALRAADPAAPAGVLAALSAGDSVLALLWGSLLGATSSVGLLLAQKILSLDVAVATFIEGMKDVVEPVIVLALAWALGGIIGAAGTADFIAGALLAGGLPAWALPASSSLLAYVISFATGSSFGTMGILFPLIGPLAWRLGGGDVAMLTHCFGALLGGSLFGNVFSPIADTTILTQLATRVPLADHVKTAGPYALLVGALCVVL</sequence>
<feature type="transmembrane region" description="Helical" evidence="6">
    <location>
        <begin position="16"/>
        <end position="41"/>
    </location>
</feature>
<dbReference type="RefSeq" id="XP_009032913.1">
    <property type="nucleotide sequence ID" value="XM_009034665.1"/>
</dbReference>
<evidence type="ECO:0000313" key="9">
    <source>
        <dbReference type="Proteomes" id="UP000002729"/>
    </source>
</evidence>
<proteinExistence type="predicted"/>
<evidence type="ECO:0000313" key="8">
    <source>
        <dbReference type="EMBL" id="EGB11984.1"/>
    </source>
</evidence>
<feature type="transmembrane region" description="Helical" evidence="6">
    <location>
        <begin position="173"/>
        <end position="192"/>
    </location>
</feature>
<feature type="domain" description="Na+/H+ antiporter NhaC-like C-terminal" evidence="7">
    <location>
        <begin position="162"/>
        <end position="489"/>
    </location>
</feature>
<dbReference type="PANTHER" id="PTHR43478">
    <property type="entry name" value="NA+/H+ ANTIPORTER-RELATED"/>
    <property type="match status" value="1"/>
</dbReference>
<dbReference type="GeneID" id="20218026"/>
<keyword evidence="5 6" id="KW-0472">Membrane</keyword>
<evidence type="ECO:0000256" key="5">
    <source>
        <dbReference type="ARBA" id="ARBA00023136"/>
    </source>
</evidence>
<dbReference type="KEGG" id="aaf:AURANDRAFT_10813"/>
<evidence type="ECO:0000256" key="4">
    <source>
        <dbReference type="ARBA" id="ARBA00022989"/>
    </source>
</evidence>
<evidence type="ECO:0000256" key="3">
    <source>
        <dbReference type="ARBA" id="ARBA00022692"/>
    </source>
</evidence>
<dbReference type="PANTHER" id="PTHR43478:SF1">
    <property type="entry name" value="NA+_H+ ANTIPORTER NHAC-LIKE C-TERMINAL DOMAIN-CONTAINING PROTEIN"/>
    <property type="match status" value="1"/>
</dbReference>
<dbReference type="AlphaFoldDB" id="F0XXP7"/>
<feature type="non-terminal residue" evidence="8">
    <location>
        <position position="1"/>
    </location>
</feature>
<keyword evidence="3 6" id="KW-0812">Transmembrane</keyword>
<dbReference type="OrthoDB" id="5593520at2759"/>
<feature type="transmembrane region" description="Helical" evidence="6">
    <location>
        <begin position="396"/>
        <end position="419"/>
    </location>
</feature>
<keyword evidence="4 6" id="KW-1133">Transmembrane helix</keyword>
<dbReference type="InterPro" id="IPR018461">
    <property type="entry name" value="Na/H_Antiport_NhaC-like_C"/>
</dbReference>
<dbReference type="EMBL" id="GL833121">
    <property type="protein sequence ID" value="EGB11984.1"/>
    <property type="molecule type" value="Genomic_DNA"/>
</dbReference>
<feature type="non-terminal residue" evidence="8">
    <location>
        <position position="490"/>
    </location>
</feature>
<keyword evidence="2" id="KW-1003">Cell membrane</keyword>